<name>A0ABM0ZVU7_APLCA</name>
<dbReference type="RefSeq" id="XP_012935599.1">
    <property type="nucleotide sequence ID" value="XM_013080145.2"/>
</dbReference>
<dbReference type="CDD" id="cd11055">
    <property type="entry name" value="CYP3A-like"/>
    <property type="match status" value="1"/>
</dbReference>
<evidence type="ECO:0000256" key="5">
    <source>
        <dbReference type="ARBA" id="ARBA00023004"/>
    </source>
</evidence>
<evidence type="ECO:0000256" key="7">
    <source>
        <dbReference type="RuleBase" id="RU000461"/>
    </source>
</evidence>
<keyword evidence="2 7" id="KW-0349">Heme</keyword>
<evidence type="ECO:0000256" key="4">
    <source>
        <dbReference type="ARBA" id="ARBA00023002"/>
    </source>
</evidence>
<dbReference type="PRINTS" id="PR00463">
    <property type="entry name" value="EP450I"/>
</dbReference>
<evidence type="ECO:0000313" key="8">
    <source>
        <dbReference type="Proteomes" id="UP000694888"/>
    </source>
</evidence>
<gene>
    <name evidence="9" type="primary">LOC101864130</name>
</gene>
<keyword evidence="4 7" id="KW-0560">Oxidoreductase</keyword>
<dbReference type="Pfam" id="PF00067">
    <property type="entry name" value="p450"/>
    <property type="match status" value="1"/>
</dbReference>
<keyword evidence="8" id="KW-1185">Reference proteome</keyword>
<dbReference type="SUPFAM" id="SSF48264">
    <property type="entry name" value="Cytochrome P450"/>
    <property type="match status" value="1"/>
</dbReference>
<dbReference type="GeneID" id="101864130"/>
<protein>
    <submittedName>
        <fullName evidence="9">Cytochrome P450 3A12 isoform X1</fullName>
    </submittedName>
</protein>
<dbReference type="InterPro" id="IPR017972">
    <property type="entry name" value="Cyt_P450_CS"/>
</dbReference>
<evidence type="ECO:0000256" key="1">
    <source>
        <dbReference type="ARBA" id="ARBA00010617"/>
    </source>
</evidence>
<proteinExistence type="inferred from homology"/>
<dbReference type="PANTHER" id="PTHR24302:SF15">
    <property type="entry name" value="FATTY-ACID PEROXYGENASE"/>
    <property type="match status" value="1"/>
</dbReference>
<dbReference type="InterPro" id="IPR050705">
    <property type="entry name" value="Cytochrome_P450_3A"/>
</dbReference>
<sequence length="419" mass="47583">MIKEITVKKFSNFTDKFTLTDRSANHPLFSKMLPFARGAEWKRMRSIVNPAFSSNKLKSMENYIGSCSKRLANVLNEKAEAGEKIDTRVIYGSFTLDMIAEILFGVGMDTLRGEKTPLFHHATTLLNNTPTFKFVFLAAALFPILRTPLRLMGYTQLPKKNLDFFVECSLDMVGDRKKSDAKRLDFLQLLLNAESQDRHIPGEEKKLNSFEICAQLCLFFVAGYETTANTMQFLSHSLAKHPEVQEKLIAEIESCLGDEEPNSENLVKLTYMDAVISETLRLYPPIPYLTREAFAACEINGFHMPAGTGIFIPTFAIGRDEEFFPEPEKFKPERFLDETSPVNPLTVLAFGFGPRQCIGMRLAMKEIKIALVYVLRKVKFVEANDIEWPKTLNPTFLQTANTVLVRAEKRSRSSPHHDL</sequence>
<dbReference type="InterPro" id="IPR001128">
    <property type="entry name" value="Cyt_P450"/>
</dbReference>
<evidence type="ECO:0000256" key="6">
    <source>
        <dbReference type="ARBA" id="ARBA00043906"/>
    </source>
</evidence>
<comment type="function">
    <text evidence="6">Cytochromes P450 are a group of heme-thiolate monooxygenases. They oxidize a variety of structurally unrelated compounds, including steroids, fatty acids, and xenobiotics.</text>
</comment>
<dbReference type="PROSITE" id="PS00086">
    <property type="entry name" value="CYTOCHROME_P450"/>
    <property type="match status" value="1"/>
</dbReference>
<accession>A0ABM0ZVU7</accession>
<dbReference type="InterPro" id="IPR002401">
    <property type="entry name" value="Cyt_P450_E_grp-I"/>
</dbReference>
<dbReference type="PRINTS" id="PR00385">
    <property type="entry name" value="P450"/>
</dbReference>
<dbReference type="InterPro" id="IPR036396">
    <property type="entry name" value="Cyt_P450_sf"/>
</dbReference>
<dbReference type="Proteomes" id="UP000694888">
    <property type="component" value="Unplaced"/>
</dbReference>
<comment type="similarity">
    <text evidence="1 7">Belongs to the cytochrome P450 family.</text>
</comment>
<keyword evidence="3 7" id="KW-0479">Metal-binding</keyword>
<evidence type="ECO:0000256" key="3">
    <source>
        <dbReference type="ARBA" id="ARBA00022723"/>
    </source>
</evidence>
<evidence type="ECO:0000256" key="2">
    <source>
        <dbReference type="ARBA" id="ARBA00022617"/>
    </source>
</evidence>
<dbReference type="PANTHER" id="PTHR24302">
    <property type="entry name" value="CYTOCHROME P450 FAMILY 3"/>
    <property type="match status" value="1"/>
</dbReference>
<reference evidence="9" key="1">
    <citation type="submission" date="2025-08" db="UniProtKB">
        <authorList>
            <consortium name="RefSeq"/>
        </authorList>
    </citation>
    <scope>IDENTIFICATION</scope>
</reference>
<keyword evidence="5 7" id="KW-0408">Iron</keyword>
<keyword evidence="7" id="KW-0503">Monooxygenase</keyword>
<evidence type="ECO:0000313" key="9">
    <source>
        <dbReference type="RefSeq" id="XP_012935599.1"/>
    </source>
</evidence>
<dbReference type="Gene3D" id="1.10.630.10">
    <property type="entry name" value="Cytochrome P450"/>
    <property type="match status" value="1"/>
</dbReference>
<organism evidence="8 9">
    <name type="scientific">Aplysia californica</name>
    <name type="common">California sea hare</name>
    <dbReference type="NCBI Taxonomy" id="6500"/>
    <lineage>
        <taxon>Eukaryota</taxon>
        <taxon>Metazoa</taxon>
        <taxon>Spiralia</taxon>
        <taxon>Lophotrochozoa</taxon>
        <taxon>Mollusca</taxon>
        <taxon>Gastropoda</taxon>
        <taxon>Heterobranchia</taxon>
        <taxon>Euthyneura</taxon>
        <taxon>Tectipleura</taxon>
        <taxon>Aplysiida</taxon>
        <taxon>Aplysioidea</taxon>
        <taxon>Aplysiidae</taxon>
        <taxon>Aplysia</taxon>
    </lineage>
</organism>